<accession>A0AC60A603</accession>
<reference evidence="1" key="2">
    <citation type="submission" date="2025-03" db="EMBL/GenBank/DDBJ databases">
        <authorList>
            <consortium name="ELIXIR-Norway"/>
            <consortium name="Elixir Norway"/>
        </authorList>
    </citation>
    <scope>NUCLEOTIDE SEQUENCE</scope>
</reference>
<proteinExistence type="predicted"/>
<reference evidence="1" key="1">
    <citation type="submission" date="2023-05" db="EMBL/GenBank/DDBJ databases">
        <authorList>
            <consortium name="ELIXIR-Norway"/>
        </authorList>
    </citation>
    <scope>NUCLEOTIDE SEQUENCE</scope>
</reference>
<evidence type="ECO:0000313" key="2">
    <source>
        <dbReference type="Proteomes" id="UP001162501"/>
    </source>
</evidence>
<gene>
    <name evidence="1" type="ORF">MRATA1EN22A_LOCUS27346</name>
</gene>
<dbReference type="EMBL" id="OX596092">
    <property type="protein sequence ID" value="CAN0562395.1"/>
    <property type="molecule type" value="Genomic_DNA"/>
</dbReference>
<feature type="non-terminal residue" evidence="1">
    <location>
        <position position="1"/>
    </location>
</feature>
<sequence length="57" mass="6393">IHVDLTAPKAFLRIFAEKEVFLSGASEPSLAKRELSKMETYSLNPSQPQAEDMDRQA</sequence>
<protein>
    <submittedName>
        <fullName evidence="1">Uncharacterized protein</fullName>
    </submittedName>
</protein>
<dbReference type="Proteomes" id="UP001162501">
    <property type="component" value="Chromosome 8"/>
</dbReference>
<organism evidence="1 2">
    <name type="scientific">Rangifer tarandus platyrhynchus</name>
    <name type="common">Svalbard reindeer</name>
    <dbReference type="NCBI Taxonomy" id="3082113"/>
    <lineage>
        <taxon>Eukaryota</taxon>
        <taxon>Metazoa</taxon>
        <taxon>Chordata</taxon>
        <taxon>Craniata</taxon>
        <taxon>Vertebrata</taxon>
        <taxon>Euteleostomi</taxon>
        <taxon>Mammalia</taxon>
        <taxon>Eutheria</taxon>
        <taxon>Laurasiatheria</taxon>
        <taxon>Artiodactyla</taxon>
        <taxon>Ruminantia</taxon>
        <taxon>Pecora</taxon>
        <taxon>Cervidae</taxon>
        <taxon>Odocoileinae</taxon>
        <taxon>Rangifer</taxon>
    </lineage>
</organism>
<evidence type="ECO:0000313" key="1">
    <source>
        <dbReference type="EMBL" id="CAN0562395.1"/>
    </source>
</evidence>
<name>A0AC60A603_RANTA</name>